<evidence type="ECO:0000256" key="1">
    <source>
        <dbReference type="SAM" id="MobiDB-lite"/>
    </source>
</evidence>
<dbReference type="InterPro" id="IPR014729">
    <property type="entry name" value="Rossmann-like_a/b/a_fold"/>
</dbReference>
<accession>V6KXC5</accession>
<dbReference type="EMBL" id="AWQX01000004">
    <property type="protein sequence ID" value="EST36815.1"/>
    <property type="molecule type" value="Genomic_DNA"/>
</dbReference>
<dbReference type="AlphaFoldDB" id="V6KXC5"/>
<dbReference type="Gene3D" id="3.40.50.620">
    <property type="entry name" value="HUPs"/>
    <property type="match status" value="2"/>
</dbReference>
<protein>
    <recommendedName>
        <fullName evidence="4">UspA domain-containing protein</fullName>
    </recommendedName>
</protein>
<organism evidence="2 3">
    <name type="scientific">Streptomyces roseochromogenus subsp. oscitans DS 12.976</name>
    <dbReference type="NCBI Taxonomy" id="1352936"/>
    <lineage>
        <taxon>Bacteria</taxon>
        <taxon>Bacillati</taxon>
        <taxon>Actinomycetota</taxon>
        <taxon>Actinomycetes</taxon>
        <taxon>Kitasatosporales</taxon>
        <taxon>Streptomycetaceae</taxon>
        <taxon>Streptomyces</taxon>
    </lineage>
</organism>
<comment type="caution">
    <text evidence="2">The sequence shown here is derived from an EMBL/GenBank/DDBJ whole genome shotgun (WGS) entry which is preliminary data.</text>
</comment>
<dbReference type="HOGENOM" id="CLU_1554449_0_0_11"/>
<dbReference type="PATRIC" id="fig|1352936.5.peg.62"/>
<evidence type="ECO:0008006" key="4">
    <source>
        <dbReference type="Google" id="ProtNLM"/>
    </source>
</evidence>
<dbReference type="STRING" id="1352936.M878_00280"/>
<feature type="region of interest" description="Disordered" evidence="1">
    <location>
        <begin position="138"/>
        <end position="172"/>
    </location>
</feature>
<sequence length="172" mass="18552">MDATREVTVGEPLAVPEIESRTASLVVAGSRGPGAFGSLLLGSPPCILPHTAVARCWWYVAGRTRAVPYCCRADGSPAVEPAVDLAFAEASLRGADLVALHVWNTWSGQPHEGPDDPLNVVVDVERLRAEAQRLLDETSSPWQQRCPRGAVERRPVRSRVRSALPRPAATRS</sequence>
<dbReference type="Proteomes" id="UP000017984">
    <property type="component" value="Chromosome"/>
</dbReference>
<proteinExistence type="predicted"/>
<dbReference type="SUPFAM" id="SSF52402">
    <property type="entry name" value="Adenine nucleotide alpha hydrolases-like"/>
    <property type="match status" value="1"/>
</dbReference>
<name>V6KXC5_STRRC</name>
<evidence type="ECO:0000313" key="3">
    <source>
        <dbReference type="Proteomes" id="UP000017984"/>
    </source>
</evidence>
<feature type="compositionally biased region" description="Low complexity" evidence="1">
    <location>
        <begin position="161"/>
        <end position="172"/>
    </location>
</feature>
<evidence type="ECO:0000313" key="2">
    <source>
        <dbReference type="EMBL" id="EST36815.1"/>
    </source>
</evidence>
<keyword evidence="3" id="KW-1185">Reference proteome</keyword>
<reference evidence="2 3" key="1">
    <citation type="journal article" date="2014" name="Genome Announc.">
        <title>Draft Genome Sequence of Streptomyces roseochromogenes subsp. oscitans DS 12.976, Producer of the Aminocoumarin Antibiotic Clorobiocin.</title>
        <authorList>
            <person name="Ruckert C."/>
            <person name="Kalinowski J."/>
            <person name="Heide L."/>
            <person name="Apel A.K."/>
        </authorList>
    </citation>
    <scope>NUCLEOTIDE SEQUENCE [LARGE SCALE GENOMIC DNA]</scope>
    <source>
        <strain evidence="2 3">DS 12.976</strain>
    </source>
</reference>
<gene>
    <name evidence="2" type="ORF">M878_00280</name>
</gene>